<keyword evidence="3" id="KW-1133">Transmembrane helix</keyword>
<gene>
    <name evidence="6" type="ORF">EDEG_02059</name>
</gene>
<name>J8ZVG1_EDHAE</name>
<feature type="transmembrane region" description="Helical" evidence="3">
    <location>
        <begin position="817"/>
        <end position="838"/>
    </location>
</feature>
<dbReference type="GO" id="GO:0006506">
    <property type="term" value="P:GPI anchor biosynthetic process"/>
    <property type="evidence" value="ECO:0007669"/>
    <property type="project" value="InterPro"/>
</dbReference>
<evidence type="ECO:0000256" key="1">
    <source>
        <dbReference type="ARBA" id="ARBA00003265"/>
    </source>
</evidence>
<proteinExistence type="predicted"/>
<evidence type="ECO:0000313" key="7">
    <source>
        <dbReference type="Proteomes" id="UP000003163"/>
    </source>
</evidence>
<dbReference type="HOGENOM" id="CLU_338024_0_0_1"/>
<dbReference type="Proteomes" id="UP000003163">
    <property type="component" value="Unassembled WGS sequence"/>
</dbReference>
<feature type="domain" description="PIGA GPI anchor biosynthesis" evidence="5">
    <location>
        <begin position="277"/>
        <end position="348"/>
    </location>
</feature>
<evidence type="ECO:0000256" key="3">
    <source>
        <dbReference type="SAM" id="Phobius"/>
    </source>
</evidence>
<dbReference type="GO" id="GO:0016757">
    <property type="term" value="F:glycosyltransferase activity"/>
    <property type="evidence" value="ECO:0007669"/>
    <property type="project" value="UniProtKB-KW"/>
</dbReference>
<protein>
    <submittedName>
        <fullName evidence="6">Uncharacterized protein</fullName>
    </submittedName>
</protein>
<dbReference type="GO" id="GO:0016020">
    <property type="term" value="C:membrane"/>
    <property type="evidence" value="ECO:0007669"/>
    <property type="project" value="GOC"/>
</dbReference>
<feature type="domain" description="Glycosyl transferase family 1" evidence="4">
    <location>
        <begin position="620"/>
        <end position="767"/>
    </location>
</feature>
<dbReference type="AlphaFoldDB" id="J8ZVG1"/>
<evidence type="ECO:0000256" key="2">
    <source>
        <dbReference type="ARBA" id="ARBA00022676"/>
    </source>
</evidence>
<keyword evidence="2" id="KW-0328">Glycosyltransferase</keyword>
<dbReference type="PANTHER" id="PTHR45871:SF1">
    <property type="entry name" value="PHOSPHATIDYLINOSITOL N-ACETYLGLUCOSAMINYLTRANSFERASE SUBUNIT A"/>
    <property type="match status" value="1"/>
</dbReference>
<dbReference type="OrthoDB" id="734129at2759"/>
<reference evidence="6 7" key="1">
    <citation type="submission" date="2011-08" db="EMBL/GenBank/DDBJ databases">
        <authorList>
            <person name="Liu Z.J."/>
            <person name="Shi F.L."/>
            <person name="Lu J.Q."/>
            <person name="Li M."/>
            <person name="Wang Z.L."/>
        </authorList>
    </citation>
    <scope>NUCLEOTIDE SEQUENCE [LARGE SCALE GENOMIC DNA]</scope>
    <source>
        <strain evidence="6 7">USNM 41457</strain>
    </source>
</reference>
<dbReference type="FunCoup" id="J8ZVG1">
    <property type="interactions" value="81"/>
</dbReference>
<organism evidence="6 7">
    <name type="scientific">Edhazardia aedis (strain USNM 41457)</name>
    <name type="common">Microsporidian parasite</name>
    <dbReference type="NCBI Taxonomy" id="1003232"/>
    <lineage>
        <taxon>Eukaryota</taxon>
        <taxon>Fungi</taxon>
        <taxon>Fungi incertae sedis</taxon>
        <taxon>Microsporidia</taxon>
        <taxon>Edhazardia</taxon>
    </lineage>
</organism>
<keyword evidence="3" id="KW-0812">Transmembrane</keyword>
<comment type="caution">
    <text evidence="6">The sequence shown here is derived from an EMBL/GenBank/DDBJ whole genome shotgun (WGS) entry which is preliminary data.</text>
</comment>
<evidence type="ECO:0000259" key="5">
    <source>
        <dbReference type="Pfam" id="PF08288"/>
    </source>
</evidence>
<dbReference type="InParanoid" id="J8ZVG1"/>
<dbReference type="PANTHER" id="PTHR45871">
    <property type="entry name" value="N-ACETYLGLUCOSAMINYL-PHOSPHATIDYLINOSITOL BIOSYNTHETIC PROTEIN"/>
    <property type="match status" value="1"/>
</dbReference>
<dbReference type="InterPro" id="IPR013234">
    <property type="entry name" value="PIGA_GPI_anchor_biosynthesis"/>
</dbReference>
<reference evidence="7" key="2">
    <citation type="submission" date="2015-07" db="EMBL/GenBank/DDBJ databases">
        <title>Contrasting host-pathogen interactions and genome evolution in two generalist and specialist microsporidian pathogens of mosquitoes.</title>
        <authorList>
            <consortium name="The Broad Institute Genomics Platform"/>
            <consortium name="The Broad Institute Genome Sequencing Center for Infectious Disease"/>
            <person name="Cuomo C.A."/>
            <person name="Sanscrainte N.D."/>
            <person name="Goldberg J.M."/>
            <person name="Heiman D."/>
            <person name="Young S."/>
            <person name="Zeng Q."/>
            <person name="Becnel J.J."/>
            <person name="Birren B.W."/>
        </authorList>
    </citation>
    <scope>NUCLEOTIDE SEQUENCE [LARGE SCALE GENOMIC DNA]</scope>
    <source>
        <strain evidence="7">USNM 41457</strain>
    </source>
</reference>
<keyword evidence="3" id="KW-0472">Membrane</keyword>
<evidence type="ECO:0000259" key="4">
    <source>
        <dbReference type="Pfam" id="PF00534"/>
    </source>
</evidence>
<dbReference type="Gene3D" id="3.40.50.2000">
    <property type="entry name" value="Glycogen Phosphorylase B"/>
    <property type="match status" value="4"/>
</dbReference>
<keyword evidence="7" id="KW-1185">Reference proteome</keyword>
<dbReference type="EMBL" id="AFBI03000033">
    <property type="protein sequence ID" value="EJW03628.1"/>
    <property type="molecule type" value="Genomic_DNA"/>
</dbReference>
<accession>J8ZVG1</accession>
<sequence>MKENIAMVCDFFYPNMGGIETHIEMLSTELIKLGHKVIVITHSYYADNHKITGLKYLKLNGINCINCDRNKINSKFHEDQKEKSLIIQDDQYKINSKLNFNQNEKFSKFLDSQKNLKAKNSKKVSDYEKYLSNAHNTSKNDTCLRYEKDKHEKENVEIYFQNNLHESFLGINEDNKKYKIDHKRLKNQVMQKNKVRSKDKFKIKKNKIECTIIRKNKVIIKEKTTSHYSNEQFDRNVEKNLAKCNKIDIEKPLMPSKFPKTHRFMKFNDKKCSKCLVKVYYLDIPIVAMNTSFPTLFCNFPLLYKIYKEENIKVVHGHQTMSNLAIESIFHAKTMNLKTVLTEHSLFDVGGLENLIVNKLSNFVLNDIDRCICVSYTAKENFLDRIKIDSQKVFVLPNCVRSEIFYPNTEKNIIDIDDDSTSKDFTNKNQDIDLNKKQNGRKSTTKNFVNGEINLNLKNMNSSNENFIVENSRCYNDANEKDNSQKSEKDRIFICKSENMKIYKSQIQKLIPHNRKYSSAKNTKKIAKTTRKIYNAQEISKNDLYNDKNSQKVFGQNFVSKKVTNSSFYDKSAKENNKNDGSNTYFCKNIKKYNNIKSSVKKNLESHILCSDTKTIKKQKYNNQTMKKITIIAISRLVERKGINLLITAIPKICKYNRNIHFILAGDGPKRPEVEQTIDQHNLHKQVSFIGELQHKDVPKLLRKGDIFVNTSLTEAFCLAILEAAACGLLVVSTNVGGIHEVLPDDLILLTDVNEQSVVDGVISAINKIQNGFTIDENYYTMIKTIYSWKYIAIETSNLYENIELCNVTLMKRIQNYGWSDFLLCILLIIEYIVFSIIKRCM</sequence>
<dbReference type="InterPro" id="IPR001296">
    <property type="entry name" value="Glyco_trans_1"/>
</dbReference>
<dbReference type="SUPFAM" id="SSF53756">
    <property type="entry name" value="UDP-Glycosyltransferase/glycogen phosphorylase"/>
    <property type="match status" value="3"/>
</dbReference>
<keyword evidence="2" id="KW-0808">Transferase</keyword>
<dbReference type="Pfam" id="PF00534">
    <property type="entry name" value="Glycos_transf_1"/>
    <property type="match status" value="1"/>
</dbReference>
<dbReference type="Pfam" id="PF08288">
    <property type="entry name" value="PIGA"/>
    <property type="match status" value="1"/>
</dbReference>
<dbReference type="STRING" id="1003232.J8ZVG1"/>
<dbReference type="VEuPathDB" id="MicrosporidiaDB:EDEG_02059"/>
<comment type="function">
    <text evidence="1">Catalytic subunit in the complex catalyzing the transfer of N-acetylglucosamine from UDP-N-acetylglucosamine to phosphatidylinositol, the first step of GPI biosynthesis.</text>
</comment>
<evidence type="ECO:0000313" key="6">
    <source>
        <dbReference type="EMBL" id="EJW03628.1"/>
    </source>
</evidence>